<dbReference type="EMBL" id="CAXJIO010000005">
    <property type="protein sequence ID" value="CAL2101406.1"/>
    <property type="molecule type" value="Genomic_DNA"/>
</dbReference>
<evidence type="ECO:0000313" key="2">
    <source>
        <dbReference type="EMBL" id="CAL2101406.1"/>
    </source>
</evidence>
<feature type="transmembrane region" description="Helical" evidence="1">
    <location>
        <begin position="41"/>
        <end position="61"/>
    </location>
</feature>
<evidence type="ECO:0008006" key="4">
    <source>
        <dbReference type="Google" id="ProtNLM"/>
    </source>
</evidence>
<keyword evidence="1" id="KW-0812">Transmembrane</keyword>
<dbReference type="RefSeq" id="WP_348714260.1">
    <property type="nucleotide sequence ID" value="NZ_CAXJIO010000005.1"/>
</dbReference>
<comment type="caution">
    <text evidence="2">The sequence shown here is derived from an EMBL/GenBank/DDBJ whole genome shotgun (WGS) entry which is preliminary data.</text>
</comment>
<sequence length="162" mass="18987">MKVFKEEQRFIQLWLIVLLAVSTIVPFIVIIREYLNGKMDIYNFLGTLTLIIFATGFIFFFKLKTRIDEIGIHYQFFPFHLKSRLIKWNEITNAYVRKYDAISEYGGWGIKNIFWKKNGTAVNVSGNIGIQLELINGKKLLIGTLKEQEAKRVLETYNNKNE</sequence>
<organism evidence="2 3">
    <name type="scientific">Tenacibaculum polynesiense</name>
    <dbReference type="NCBI Taxonomy" id="3137857"/>
    <lineage>
        <taxon>Bacteria</taxon>
        <taxon>Pseudomonadati</taxon>
        <taxon>Bacteroidota</taxon>
        <taxon>Flavobacteriia</taxon>
        <taxon>Flavobacteriales</taxon>
        <taxon>Flavobacteriaceae</taxon>
        <taxon>Tenacibaculum</taxon>
    </lineage>
</organism>
<proteinExistence type="predicted"/>
<keyword evidence="1" id="KW-1133">Transmembrane helix</keyword>
<evidence type="ECO:0000256" key="1">
    <source>
        <dbReference type="SAM" id="Phobius"/>
    </source>
</evidence>
<protein>
    <recommendedName>
        <fullName evidence="4">PH domain-containing protein</fullName>
    </recommendedName>
</protein>
<gene>
    <name evidence="2" type="ORF">T190423A01A_140007</name>
</gene>
<reference evidence="2 3" key="1">
    <citation type="submission" date="2024-05" db="EMBL/GenBank/DDBJ databases">
        <authorList>
            <person name="Duchaud E."/>
        </authorList>
    </citation>
    <scope>NUCLEOTIDE SEQUENCE [LARGE SCALE GENOMIC DNA]</scope>
    <source>
        <strain evidence="2">Ena-SAMPLE-TAB-13-05-2024-13:56:06:370-140308</strain>
    </source>
</reference>
<keyword evidence="3" id="KW-1185">Reference proteome</keyword>
<evidence type="ECO:0000313" key="3">
    <source>
        <dbReference type="Proteomes" id="UP001497527"/>
    </source>
</evidence>
<feature type="transmembrane region" description="Helical" evidence="1">
    <location>
        <begin position="12"/>
        <end position="35"/>
    </location>
</feature>
<keyword evidence="1" id="KW-0472">Membrane</keyword>
<name>A0ABM9P7N5_9FLAO</name>
<accession>A0ABM9P7N5</accession>
<dbReference type="Proteomes" id="UP001497527">
    <property type="component" value="Unassembled WGS sequence"/>
</dbReference>